<dbReference type="AlphaFoldDB" id="E1RCH1"/>
<dbReference type="EMBL" id="CP002116">
    <property type="protein sequence ID" value="ADK80051.1"/>
    <property type="molecule type" value="Genomic_DNA"/>
</dbReference>
<dbReference type="OrthoDB" id="9775197at2"/>
<dbReference type="SMART" id="SM00062">
    <property type="entry name" value="PBPb"/>
    <property type="match status" value="1"/>
</dbReference>
<dbReference type="eggNOG" id="COG0834">
    <property type="taxonomic scope" value="Bacteria"/>
</dbReference>
<dbReference type="KEGG" id="ssm:Spirs_0917"/>
<dbReference type="PANTHER" id="PTHR35936:SF17">
    <property type="entry name" value="ARGININE-BINDING EXTRACELLULAR PROTEIN ARTP"/>
    <property type="match status" value="1"/>
</dbReference>
<evidence type="ECO:0000313" key="4">
    <source>
        <dbReference type="EMBL" id="ADK80051.1"/>
    </source>
</evidence>
<gene>
    <name evidence="4" type="ordered locus">Spirs_0917</name>
</gene>
<evidence type="ECO:0000259" key="3">
    <source>
        <dbReference type="SMART" id="SM00062"/>
    </source>
</evidence>
<dbReference type="CDD" id="cd13530">
    <property type="entry name" value="PBP2_peptides_like"/>
    <property type="match status" value="1"/>
</dbReference>
<dbReference type="InterPro" id="IPR001638">
    <property type="entry name" value="Solute-binding_3/MltF_N"/>
</dbReference>
<evidence type="ECO:0000256" key="1">
    <source>
        <dbReference type="ARBA" id="ARBA00022729"/>
    </source>
</evidence>
<dbReference type="SUPFAM" id="SSF53850">
    <property type="entry name" value="Periplasmic binding protein-like II"/>
    <property type="match status" value="1"/>
</dbReference>
<feature type="chain" id="PRO_5003150697" evidence="2">
    <location>
        <begin position="27"/>
        <end position="285"/>
    </location>
</feature>
<reference evidence="4 5" key="1">
    <citation type="journal article" date="2010" name="Stand. Genomic Sci.">
        <title>Complete genome sequence of Spirochaeta smaragdinae type strain (SEBR 4228).</title>
        <authorList>
            <person name="Mavromatis K."/>
            <person name="Yasawong M."/>
            <person name="Chertkov O."/>
            <person name="Lapidus A."/>
            <person name="Lucas S."/>
            <person name="Nolan M."/>
            <person name="Del Rio T.G."/>
            <person name="Tice H."/>
            <person name="Cheng J.F."/>
            <person name="Pitluck S."/>
            <person name="Liolios K."/>
            <person name="Ivanova N."/>
            <person name="Tapia R."/>
            <person name="Han C."/>
            <person name="Bruce D."/>
            <person name="Goodwin L."/>
            <person name="Pati A."/>
            <person name="Chen A."/>
            <person name="Palaniappan K."/>
            <person name="Land M."/>
            <person name="Hauser L."/>
            <person name="Chang Y.J."/>
            <person name="Jeffries C.D."/>
            <person name="Detter J.C."/>
            <person name="Rohde M."/>
            <person name="Brambilla E."/>
            <person name="Spring S."/>
            <person name="Goker M."/>
            <person name="Sikorski J."/>
            <person name="Woyke T."/>
            <person name="Bristow J."/>
            <person name="Eisen J.A."/>
            <person name="Markowitz V."/>
            <person name="Hugenholtz P."/>
            <person name="Klenk H.P."/>
            <person name="Kyrpides N.C."/>
        </authorList>
    </citation>
    <scope>NUCLEOTIDE SEQUENCE [LARGE SCALE GENOMIC DNA]</scope>
    <source>
        <strain evidence="5">DSM 11293 / JCM 15392 / SEBR 4228</strain>
    </source>
</reference>
<evidence type="ECO:0000256" key="2">
    <source>
        <dbReference type="SAM" id="SignalP"/>
    </source>
</evidence>
<feature type="domain" description="Solute-binding protein family 3/N-terminal" evidence="3">
    <location>
        <begin position="55"/>
        <end position="276"/>
    </location>
</feature>
<accession>E1RCH1</accession>
<dbReference type="RefSeq" id="WP_013253515.1">
    <property type="nucleotide sequence ID" value="NC_014364.1"/>
</dbReference>
<feature type="signal peptide" evidence="2">
    <location>
        <begin position="1"/>
        <end position="26"/>
    </location>
</feature>
<organism evidence="4 5">
    <name type="scientific">Sediminispirochaeta smaragdinae (strain DSM 11293 / JCM 15392 / SEBR 4228)</name>
    <name type="common">Spirochaeta smaragdinae</name>
    <dbReference type="NCBI Taxonomy" id="573413"/>
    <lineage>
        <taxon>Bacteria</taxon>
        <taxon>Pseudomonadati</taxon>
        <taxon>Spirochaetota</taxon>
        <taxon>Spirochaetia</taxon>
        <taxon>Spirochaetales</taxon>
        <taxon>Spirochaetaceae</taxon>
        <taxon>Sediminispirochaeta</taxon>
    </lineage>
</organism>
<keyword evidence="5" id="KW-1185">Reference proteome</keyword>
<keyword evidence="1 2" id="KW-0732">Signal</keyword>
<proteinExistence type="predicted"/>
<protein>
    <submittedName>
        <fullName evidence="4">Extracellular solute-binding protein family 3</fullName>
    </submittedName>
</protein>
<dbReference type="PANTHER" id="PTHR35936">
    <property type="entry name" value="MEMBRANE-BOUND LYTIC MUREIN TRANSGLYCOSYLASE F"/>
    <property type="match status" value="1"/>
</dbReference>
<dbReference type="HOGENOM" id="CLU_019602_18_2_12"/>
<dbReference type="Proteomes" id="UP000002318">
    <property type="component" value="Chromosome"/>
</dbReference>
<dbReference type="PROSITE" id="PS51257">
    <property type="entry name" value="PROKAR_LIPOPROTEIN"/>
    <property type="match status" value="1"/>
</dbReference>
<name>E1RCH1_SEDSS</name>
<dbReference type="Gene3D" id="3.40.190.10">
    <property type="entry name" value="Periplasmic binding protein-like II"/>
    <property type="match status" value="2"/>
</dbReference>
<sequence length="285" mass="31108">MKKKNAIIFCLFALALGFFLTGCSQSASKTAATGSSAMAAGGTQDAMDQIFADGKLVVATELGTPPFAYKDPKTGEIDGLAIELARMFADELGVELEIRTFEWAGIIPSLLTGQVDMLTTCLTRTTARAGKMIFIEPFVAVPAHALVRKGTFHSLSELNNPDVVLTTTTGGIYEELAEKLFPNAQIKTNGTNADNAVALQTMRADAYLNDKLQLVASMEMYKDQFELIPEPIAWDSLAFATRFDSPKLANSANMFMRLIKMDGKYAEIFKKWMGYDYVPTFEVGS</sequence>
<evidence type="ECO:0000313" key="5">
    <source>
        <dbReference type="Proteomes" id="UP000002318"/>
    </source>
</evidence>
<dbReference type="Pfam" id="PF00497">
    <property type="entry name" value="SBP_bac_3"/>
    <property type="match status" value="1"/>
</dbReference>
<dbReference type="STRING" id="573413.Spirs_0917"/>